<reference evidence="3 4" key="1">
    <citation type="submission" date="2016-03" db="EMBL/GenBank/DDBJ databases">
        <title>Niastella vici sp. nov., isolated from farmland soil.</title>
        <authorList>
            <person name="Chen L."/>
            <person name="Wang D."/>
            <person name="Yang S."/>
            <person name="Wang G."/>
        </authorList>
    </citation>
    <scope>NUCLEOTIDE SEQUENCE [LARGE SCALE GENOMIC DNA]</scope>
    <source>
        <strain evidence="3 4">DJ57</strain>
    </source>
</reference>
<evidence type="ECO:0000256" key="2">
    <source>
        <dbReference type="SAM" id="Phobius"/>
    </source>
</evidence>
<protein>
    <recommendedName>
        <fullName evidence="5">CCDC81-like prokaryotic HU domain-containing protein</fullName>
    </recommendedName>
</protein>
<evidence type="ECO:0000313" key="3">
    <source>
        <dbReference type="EMBL" id="OQP59462.1"/>
    </source>
</evidence>
<organism evidence="3 4">
    <name type="scientific">Niastella vici</name>
    <dbReference type="NCBI Taxonomy" id="1703345"/>
    <lineage>
        <taxon>Bacteria</taxon>
        <taxon>Pseudomonadati</taxon>
        <taxon>Bacteroidota</taxon>
        <taxon>Chitinophagia</taxon>
        <taxon>Chitinophagales</taxon>
        <taxon>Chitinophagaceae</taxon>
        <taxon>Niastella</taxon>
    </lineage>
</organism>
<evidence type="ECO:0000313" key="4">
    <source>
        <dbReference type="Proteomes" id="UP000192796"/>
    </source>
</evidence>
<dbReference type="AlphaFoldDB" id="A0A1V9FMA2"/>
<gene>
    <name evidence="3" type="ORF">A3860_37575</name>
</gene>
<keyword evidence="4" id="KW-1185">Reference proteome</keyword>
<feature type="compositionally biased region" description="Low complexity" evidence="1">
    <location>
        <begin position="235"/>
        <end position="258"/>
    </location>
</feature>
<feature type="transmembrane region" description="Helical" evidence="2">
    <location>
        <begin position="163"/>
        <end position="184"/>
    </location>
</feature>
<accession>A0A1V9FMA2</accession>
<evidence type="ECO:0000256" key="1">
    <source>
        <dbReference type="SAM" id="MobiDB-lite"/>
    </source>
</evidence>
<feature type="region of interest" description="Disordered" evidence="1">
    <location>
        <begin position="234"/>
        <end position="258"/>
    </location>
</feature>
<keyword evidence="2" id="KW-0812">Transmembrane</keyword>
<dbReference type="EMBL" id="LVYD01000079">
    <property type="protein sequence ID" value="OQP59462.1"/>
    <property type="molecule type" value="Genomic_DNA"/>
</dbReference>
<dbReference type="RefSeq" id="WP_081154730.1">
    <property type="nucleotide sequence ID" value="NZ_LVYD01000079.1"/>
</dbReference>
<keyword evidence="2" id="KW-0472">Membrane</keyword>
<comment type="caution">
    <text evidence="3">The sequence shown here is derived from an EMBL/GenBank/DDBJ whole genome shotgun (WGS) entry which is preliminary data.</text>
</comment>
<sequence>MKISVLVAQYFYQHRVLNLPGIGSFYLDDVVDVQSIGDKSSRDLIEHIHFAQKTITRPDEELIDFIRKHTGKIRPLAESDLETFVADGKLMLNIGKPFFIEGIGTLQKNKDGIYDFVPGHPVVQRLESPQPLTLIEHEAPPVKRRSVFDDDPNEARNASLRKMAIGIGAVIGIGIIIWGGYSLFSSKVKTATNTVTATSNTEADSQRTSQYVHNLNDPQKALADVISKDSTHLNKAAGTDTGKATTISPAPATTTASPVITGPSKTYKFILQRTKLRSTALDMYNKLKPRVNMEEVDSTHFKIVILVPGTPADTTRLKDSLRFWYWGPRLDRQVTIEQ</sequence>
<dbReference type="OrthoDB" id="660546at2"/>
<proteinExistence type="predicted"/>
<dbReference type="STRING" id="1703345.A3860_37575"/>
<keyword evidence="2" id="KW-1133">Transmembrane helix</keyword>
<dbReference type="Proteomes" id="UP000192796">
    <property type="component" value="Unassembled WGS sequence"/>
</dbReference>
<name>A0A1V9FMA2_9BACT</name>
<evidence type="ECO:0008006" key="5">
    <source>
        <dbReference type="Google" id="ProtNLM"/>
    </source>
</evidence>